<dbReference type="GO" id="GO:0004392">
    <property type="term" value="F:heme oxygenase (decyclizing) activity"/>
    <property type="evidence" value="ECO:0007669"/>
    <property type="project" value="InterPro"/>
</dbReference>
<evidence type="ECO:0000313" key="5">
    <source>
        <dbReference type="EMBL" id="PPJ58714.1"/>
    </source>
</evidence>
<keyword evidence="2" id="KW-0479">Metal-binding</keyword>
<dbReference type="GO" id="GO:0046872">
    <property type="term" value="F:metal ion binding"/>
    <property type="evidence" value="ECO:0007669"/>
    <property type="project" value="UniProtKB-KW"/>
</dbReference>
<evidence type="ECO:0000256" key="3">
    <source>
        <dbReference type="ARBA" id="ARBA00023004"/>
    </source>
</evidence>
<dbReference type="STRING" id="357750.A0A2S6CG71"/>
<keyword evidence="1" id="KW-0349">Heme</keyword>
<dbReference type="PANTHER" id="PTHR10720">
    <property type="entry name" value="HEME OXYGENASE"/>
    <property type="match status" value="1"/>
</dbReference>
<gene>
    <name evidence="5" type="ORF">CBER1_03972</name>
</gene>
<comment type="caution">
    <text evidence="5">The sequence shown here is derived from an EMBL/GenBank/DDBJ whole genome shotgun (WGS) entry which is preliminary data.</text>
</comment>
<keyword evidence="3" id="KW-0408">Iron</keyword>
<keyword evidence="4" id="KW-0472">Membrane</keyword>
<dbReference type="InterPro" id="IPR016053">
    <property type="entry name" value="Haem_Oase-like"/>
</dbReference>
<dbReference type="SUPFAM" id="SSF48613">
    <property type="entry name" value="Heme oxygenase-like"/>
    <property type="match status" value="1"/>
</dbReference>
<evidence type="ECO:0000313" key="6">
    <source>
        <dbReference type="Proteomes" id="UP000237631"/>
    </source>
</evidence>
<dbReference type="AlphaFoldDB" id="A0A2S6CG71"/>
<feature type="transmembrane region" description="Helical" evidence="4">
    <location>
        <begin position="279"/>
        <end position="299"/>
    </location>
</feature>
<keyword evidence="6" id="KW-1185">Reference proteome</keyword>
<dbReference type="Proteomes" id="UP000237631">
    <property type="component" value="Unassembled WGS sequence"/>
</dbReference>
<keyword evidence="4" id="KW-0812">Transmembrane</keyword>
<keyword evidence="4" id="KW-1133">Transmembrane helix</keyword>
<protein>
    <recommendedName>
        <fullName evidence="7">Heme oxygenase-like protein</fullName>
    </recommendedName>
</protein>
<evidence type="ECO:0000256" key="4">
    <source>
        <dbReference type="SAM" id="Phobius"/>
    </source>
</evidence>
<accession>A0A2S6CG71</accession>
<name>A0A2S6CG71_9PEZI</name>
<evidence type="ECO:0000256" key="1">
    <source>
        <dbReference type="ARBA" id="ARBA00022617"/>
    </source>
</evidence>
<dbReference type="PANTHER" id="PTHR10720:SF0">
    <property type="entry name" value="HEME OXYGENASE"/>
    <property type="match status" value="1"/>
</dbReference>
<dbReference type="InterPro" id="IPR002051">
    <property type="entry name" value="Haem_Oase"/>
</dbReference>
<dbReference type="Pfam" id="PF01126">
    <property type="entry name" value="Heme_oxygenase"/>
    <property type="match status" value="1"/>
</dbReference>
<dbReference type="OrthoDB" id="652091at2759"/>
<reference evidence="6" key="1">
    <citation type="journal article" date="2017" name="bioRxiv">
        <title>Conservation of a gene cluster reveals novel cercosporin biosynthetic mechanisms and extends production to the genus Colletotrichum.</title>
        <authorList>
            <person name="de Jonge R."/>
            <person name="Ebert M.K."/>
            <person name="Huitt-Roehl C.R."/>
            <person name="Pal P."/>
            <person name="Suttle J.C."/>
            <person name="Spanner R.E."/>
            <person name="Neubauer J.D."/>
            <person name="Jurick W.M.II."/>
            <person name="Stott K.A."/>
            <person name="Secor G.A."/>
            <person name="Thomma B.P.H.J."/>
            <person name="Van de Peer Y."/>
            <person name="Townsend C.A."/>
            <person name="Bolton M.D."/>
        </authorList>
    </citation>
    <scope>NUCLEOTIDE SEQUENCE [LARGE SCALE GENOMIC DNA]</scope>
    <source>
        <strain evidence="6">CBS538.71</strain>
    </source>
</reference>
<evidence type="ECO:0000256" key="2">
    <source>
        <dbReference type="ARBA" id="ARBA00022723"/>
    </source>
</evidence>
<dbReference type="Gene3D" id="1.20.910.10">
    <property type="entry name" value="Heme oxygenase-like"/>
    <property type="match status" value="1"/>
</dbReference>
<proteinExistence type="predicted"/>
<evidence type="ECO:0008006" key="7">
    <source>
        <dbReference type="Google" id="ProtNLM"/>
    </source>
</evidence>
<dbReference type="InterPro" id="IPR016084">
    <property type="entry name" value="Haem_Oase-like_multi-hlx"/>
</dbReference>
<dbReference type="CDD" id="cd19165">
    <property type="entry name" value="HemeO"/>
    <property type="match status" value="1"/>
</dbReference>
<sequence>MTPLTTPAPVPAAAQGPAAAMATHASSAIGAVINVATRKQHTALNRSLVQRLPLALPPHQTNPLLFAKGIVPFASFFCLFETEWDLLVRRLQQRASEDATHDHDLHVWLANLRPRGLARSSRFNHDLKHLRAVAGPNIYSTPDLEEEWTAQMRARIRSKPHILIAFAWVFYMATFAGGRWIRQQLATSGRDFWLTGSTICQVADSEKPSLDVPGFSFLSFDGDQDGEDIKTLFKASLISGEPLLTADQQQDIVDTAQQLFERCNSLVGQLDRMAARERMLGWVASIISVLVIFIVFLAWRTSYFLIIPNGPSGVF</sequence>
<dbReference type="GO" id="GO:0006788">
    <property type="term" value="P:heme oxidation"/>
    <property type="evidence" value="ECO:0007669"/>
    <property type="project" value="InterPro"/>
</dbReference>
<organism evidence="5 6">
    <name type="scientific">Cercospora berteroae</name>
    <dbReference type="NCBI Taxonomy" id="357750"/>
    <lineage>
        <taxon>Eukaryota</taxon>
        <taxon>Fungi</taxon>
        <taxon>Dikarya</taxon>
        <taxon>Ascomycota</taxon>
        <taxon>Pezizomycotina</taxon>
        <taxon>Dothideomycetes</taxon>
        <taxon>Dothideomycetidae</taxon>
        <taxon>Mycosphaerellales</taxon>
        <taxon>Mycosphaerellaceae</taxon>
        <taxon>Cercospora</taxon>
    </lineage>
</organism>
<feature type="transmembrane region" description="Helical" evidence="4">
    <location>
        <begin position="162"/>
        <end position="181"/>
    </location>
</feature>
<dbReference type="EMBL" id="PNEN01000450">
    <property type="protein sequence ID" value="PPJ58714.1"/>
    <property type="molecule type" value="Genomic_DNA"/>
</dbReference>